<name>A0A8H6HZM4_9AGAR</name>
<organism evidence="3 4">
    <name type="scientific">Ephemerocybe angulata</name>
    <dbReference type="NCBI Taxonomy" id="980116"/>
    <lineage>
        <taxon>Eukaryota</taxon>
        <taxon>Fungi</taxon>
        <taxon>Dikarya</taxon>
        <taxon>Basidiomycota</taxon>
        <taxon>Agaricomycotina</taxon>
        <taxon>Agaricomycetes</taxon>
        <taxon>Agaricomycetidae</taxon>
        <taxon>Agaricales</taxon>
        <taxon>Agaricineae</taxon>
        <taxon>Psathyrellaceae</taxon>
        <taxon>Ephemerocybe</taxon>
    </lineage>
</organism>
<evidence type="ECO:0000313" key="4">
    <source>
        <dbReference type="Proteomes" id="UP000521943"/>
    </source>
</evidence>
<protein>
    <submittedName>
        <fullName evidence="3">Uncharacterized protein</fullName>
    </submittedName>
</protein>
<accession>A0A8H6HZM4</accession>
<dbReference type="EMBL" id="JACGCI010000027">
    <property type="protein sequence ID" value="KAF6756195.1"/>
    <property type="molecule type" value="Genomic_DNA"/>
</dbReference>
<dbReference type="AlphaFoldDB" id="A0A8H6HZM4"/>
<feature type="transmembrane region" description="Helical" evidence="2">
    <location>
        <begin position="12"/>
        <end position="31"/>
    </location>
</feature>
<keyword evidence="2" id="KW-1133">Transmembrane helix</keyword>
<keyword evidence="4" id="KW-1185">Reference proteome</keyword>
<comment type="caution">
    <text evidence="3">The sequence shown here is derived from an EMBL/GenBank/DDBJ whole genome shotgun (WGS) entry which is preliminary data.</text>
</comment>
<evidence type="ECO:0000256" key="2">
    <source>
        <dbReference type="SAM" id="Phobius"/>
    </source>
</evidence>
<keyword evidence="2" id="KW-0472">Membrane</keyword>
<feature type="compositionally biased region" description="Basic residues" evidence="1">
    <location>
        <begin position="277"/>
        <end position="287"/>
    </location>
</feature>
<gene>
    <name evidence="3" type="ORF">DFP72DRAFT_294908</name>
</gene>
<feature type="transmembrane region" description="Helical" evidence="2">
    <location>
        <begin position="43"/>
        <end position="61"/>
    </location>
</feature>
<feature type="compositionally biased region" description="Pro residues" evidence="1">
    <location>
        <begin position="294"/>
        <end position="312"/>
    </location>
</feature>
<keyword evidence="2" id="KW-0812">Transmembrane</keyword>
<feature type="region of interest" description="Disordered" evidence="1">
    <location>
        <begin position="238"/>
        <end position="330"/>
    </location>
</feature>
<dbReference type="Proteomes" id="UP000521943">
    <property type="component" value="Unassembled WGS sequence"/>
</dbReference>
<proteinExistence type="predicted"/>
<reference evidence="3 4" key="1">
    <citation type="submission" date="2020-07" db="EMBL/GenBank/DDBJ databases">
        <title>Comparative genomics of pyrophilous fungi reveals a link between fire events and developmental genes.</title>
        <authorList>
            <consortium name="DOE Joint Genome Institute"/>
            <person name="Steindorff A.S."/>
            <person name="Carver A."/>
            <person name="Calhoun S."/>
            <person name="Stillman K."/>
            <person name="Liu H."/>
            <person name="Lipzen A."/>
            <person name="Pangilinan J."/>
            <person name="Labutti K."/>
            <person name="Bruns T.D."/>
            <person name="Grigoriev I.V."/>
        </authorList>
    </citation>
    <scope>NUCLEOTIDE SEQUENCE [LARGE SCALE GENOMIC DNA]</scope>
    <source>
        <strain evidence="3 4">CBS 144469</strain>
    </source>
</reference>
<sequence length="389" mass="42090">MYRLRPTDEWLLFVVAKYLQCLLIIPLGCFLLDSRKAPARMRLLAFMVCVGLLLSGCQTAADRRLLLPDHEAGGRCVCDTAVGGVFGLTIAHNSLLSAPGPTFSAGYHIQALHPWGIKRVVLATKYPPTSLPVSLTHQLSISSLSLPARRFLRPTSTMPRVTIIYPNQTNCYGYSSYPPQTLVPFTPPYFVAHYTGYPNHGGQWNASPLSYLPAQHYGPAPALMSAPAARSHPASIAAATPNANGTNLTPEGWPQPPSHSPLASPSANCMDTAKSFFKSKSKSKSKKPLVLPSPAGPSPGPAPPPAPLPAPASTPRARARAQRGPLTHHPDLVRYIRRDYVYHHSGSPSWFPDCTPGSIEEYSSDDEGLDSGREVARWTRGVKTGKRCC</sequence>
<evidence type="ECO:0000256" key="1">
    <source>
        <dbReference type="SAM" id="MobiDB-lite"/>
    </source>
</evidence>
<evidence type="ECO:0000313" key="3">
    <source>
        <dbReference type="EMBL" id="KAF6756195.1"/>
    </source>
</evidence>